<reference evidence="5 6" key="1">
    <citation type="submission" date="2021-06" db="EMBL/GenBank/DDBJ databases">
        <title>Faecalicatena sp. nov. isolated from porcine feces.</title>
        <authorList>
            <person name="Oh B.S."/>
            <person name="Lee J.H."/>
        </authorList>
    </citation>
    <scope>NUCLEOTIDE SEQUENCE [LARGE SCALE GENOMIC DNA]</scope>
    <source>
        <strain evidence="5 6">AGMB00832</strain>
    </source>
</reference>
<dbReference type="InterPro" id="IPR006145">
    <property type="entry name" value="PsdUridine_synth_RsuA/RluA"/>
</dbReference>
<gene>
    <name evidence="5" type="ORF">HGO97_005735</name>
</gene>
<protein>
    <recommendedName>
        <fullName evidence="3">Pseudouridine synthase</fullName>
        <ecNumber evidence="3">5.4.99.-</ecNumber>
    </recommendedName>
</protein>
<keyword evidence="6" id="KW-1185">Reference proteome</keyword>
<dbReference type="RefSeq" id="WP_216240232.1">
    <property type="nucleotide sequence ID" value="NZ_JABACJ020000003.1"/>
</dbReference>
<evidence type="ECO:0000256" key="2">
    <source>
        <dbReference type="ARBA" id="ARBA00010876"/>
    </source>
</evidence>
<dbReference type="InterPro" id="IPR050188">
    <property type="entry name" value="RluA_PseudoU_synthase"/>
</dbReference>
<evidence type="ECO:0000256" key="3">
    <source>
        <dbReference type="RuleBase" id="RU362028"/>
    </source>
</evidence>
<dbReference type="Pfam" id="PF00849">
    <property type="entry name" value="PseudoU_synth_2"/>
    <property type="match status" value="1"/>
</dbReference>
<keyword evidence="3" id="KW-0413">Isomerase</keyword>
<comment type="function">
    <text evidence="3">Responsible for synthesis of pseudouridine from uracil.</text>
</comment>
<proteinExistence type="inferred from homology"/>
<dbReference type="Proteomes" id="UP000723714">
    <property type="component" value="Unassembled WGS sequence"/>
</dbReference>
<sequence>MERILTYNIAEPDSGLRIEQYLKRHGYSKQNFTDLKKMHESILVNGEWFYLKQKLNTGDVLTVHIQEMESSEHIPPVQLPLDIVYEDEDIIVINKAAGMPIHPSMNNYTNSLANGLAWYFQSQGKAFIFRCTNRLDRDTSGLTVIAKHMLSSNILSGMAVRKEIRREYLAIVRGHVNPPSGTIDAPLSRKPGSIIERTVDFEHGEAAVTHYRIIEEKNGHSLVSLILETGRTHQIRIHMKYLGFPLVGDYLYNPDMEYIQRQALHSHRLTFRHPITGETMDFTAPLPDDMQKILSPLL</sequence>
<evidence type="ECO:0000313" key="5">
    <source>
        <dbReference type="EMBL" id="MBU3875318.1"/>
    </source>
</evidence>
<dbReference type="InterPro" id="IPR006225">
    <property type="entry name" value="PsdUridine_synth_RluC/D"/>
</dbReference>
<dbReference type="PANTHER" id="PTHR21600:SF44">
    <property type="entry name" value="RIBOSOMAL LARGE SUBUNIT PSEUDOURIDINE SYNTHASE D"/>
    <property type="match status" value="1"/>
</dbReference>
<name>A0ABS6D1D0_9FIRM</name>
<evidence type="ECO:0000259" key="4">
    <source>
        <dbReference type="Pfam" id="PF00849"/>
    </source>
</evidence>
<feature type="domain" description="Pseudouridine synthase RsuA/RluA-like" evidence="4">
    <location>
        <begin position="89"/>
        <end position="240"/>
    </location>
</feature>
<dbReference type="PANTHER" id="PTHR21600">
    <property type="entry name" value="MITOCHONDRIAL RNA PSEUDOURIDINE SYNTHASE"/>
    <property type="match status" value="1"/>
</dbReference>
<evidence type="ECO:0000256" key="1">
    <source>
        <dbReference type="ARBA" id="ARBA00000073"/>
    </source>
</evidence>
<evidence type="ECO:0000313" key="6">
    <source>
        <dbReference type="Proteomes" id="UP000723714"/>
    </source>
</evidence>
<comment type="similarity">
    <text evidence="2 3">Belongs to the pseudouridine synthase RluA family.</text>
</comment>
<dbReference type="EC" id="5.4.99.-" evidence="3"/>
<comment type="catalytic activity">
    <reaction evidence="1 3">
        <text>a uridine in RNA = a pseudouridine in RNA</text>
        <dbReference type="Rhea" id="RHEA:48348"/>
        <dbReference type="Rhea" id="RHEA-COMP:12068"/>
        <dbReference type="Rhea" id="RHEA-COMP:12069"/>
        <dbReference type="ChEBI" id="CHEBI:65314"/>
        <dbReference type="ChEBI" id="CHEBI:65315"/>
    </reaction>
</comment>
<organism evidence="5 6">
    <name type="scientific">Faecalicatena faecalis</name>
    <dbReference type="NCBI Taxonomy" id="2726362"/>
    <lineage>
        <taxon>Bacteria</taxon>
        <taxon>Bacillati</taxon>
        <taxon>Bacillota</taxon>
        <taxon>Clostridia</taxon>
        <taxon>Lachnospirales</taxon>
        <taxon>Lachnospiraceae</taxon>
        <taxon>Faecalicatena</taxon>
    </lineage>
</organism>
<dbReference type="EMBL" id="JABACJ020000003">
    <property type="protein sequence ID" value="MBU3875318.1"/>
    <property type="molecule type" value="Genomic_DNA"/>
</dbReference>
<accession>A0ABS6D1D0</accession>
<dbReference type="NCBIfam" id="TIGR00005">
    <property type="entry name" value="rluA_subfam"/>
    <property type="match status" value="1"/>
</dbReference>
<dbReference type="CDD" id="cd02869">
    <property type="entry name" value="PseudoU_synth_RluA_like"/>
    <property type="match status" value="1"/>
</dbReference>
<comment type="caution">
    <text evidence="5">The sequence shown here is derived from an EMBL/GenBank/DDBJ whole genome shotgun (WGS) entry which is preliminary data.</text>
</comment>